<dbReference type="Pfam" id="PF13247">
    <property type="entry name" value="Fer4_11"/>
    <property type="match status" value="1"/>
</dbReference>
<feature type="domain" description="4Fe-4S ferredoxin-type" evidence="5">
    <location>
        <begin position="4"/>
        <end position="33"/>
    </location>
</feature>
<name>A0A1K1ZKT0_9GAMM</name>
<dbReference type="InterPro" id="IPR017896">
    <property type="entry name" value="4Fe4S_Fe-S-bd"/>
</dbReference>
<reference evidence="6 7" key="1">
    <citation type="submission" date="2016-11" db="EMBL/GenBank/DDBJ databases">
        <authorList>
            <person name="Jaros S."/>
            <person name="Januszkiewicz K."/>
            <person name="Wedrychowicz H."/>
        </authorList>
    </citation>
    <scope>NUCLEOTIDE SEQUENCE [LARGE SCALE GENOMIC DNA]</scope>
    <source>
        <strain evidence="6 7">DSM 21637</strain>
    </source>
</reference>
<dbReference type="AlphaFoldDB" id="A0A1K1ZKT0"/>
<dbReference type="GO" id="GO:0046872">
    <property type="term" value="F:metal ion binding"/>
    <property type="evidence" value="ECO:0007669"/>
    <property type="project" value="UniProtKB-KW"/>
</dbReference>
<keyword evidence="4" id="KW-0411">Iron-sulfur</keyword>
<feature type="domain" description="4Fe-4S ferredoxin-type" evidence="5">
    <location>
        <begin position="83"/>
        <end position="112"/>
    </location>
</feature>
<gene>
    <name evidence="6" type="ORF">SAMN02745752_02735</name>
</gene>
<evidence type="ECO:0000313" key="6">
    <source>
        <dbReference type="EMBL" id="SFX74753.1"/>
    </source>
</evidence>
<accession>A0A1K1ZKT0</accession>
<dbReference type="GO" id="GO:0051539">
    <property type="term" value="F:4 iron, 4 sulfur cluster binding"/>
    <property type="evidence" value="ECO:0007669"/>
    <property type="project" value="UniProtKB-KW"/>
</dbReference>
<dbReference type="STRING" id="1122209.SAMN02745752_02735"/>
<dbReference type="Pfam" id="PF12797">
    <property type="entry name" value="Fer4_2"/>
    <property type="match status" value="1"/>
</dbReference>
<keyword evidence="1" id="KW-0004">4Fe-4S</keyword>
<evidence type="ECO:0000256" key="2">
    <source>
        <dbReference type="ARBA" id="ARBA00022723"/>
    </source>
</evidence>
<dbReference type="PROSITE" id="PS51379">
    <property type="entry name" value="4FE4S_FER_2"/>
    <property type="match status" value="3"/>
</dbReference>
<dbReference type="Gene3D" id="3.30.70.20">
    <property type="match status" value="2"/>
</dbReference>
<dbReference type="InterPro" id="IPR050954">
    <property type="entry name" value="ET_IronSulfur_Cluster-Binding"/>
</dbReference>
<dbReference type="InterPro" id="IPR017900">
    <property type="entry name" value="4Fe4S_Fe_S_CS"/>
</dbReference>
<evidence type="ECO:0000256" key="1">
    <source>
        <dbReference type="ARBA" id="ARBA00022485"/>
    </source>
</evidence>
<keyword evidence="2" id="KW-0479">Metal-binding</keyword>
<dbReference type="CDD" id="cd10551">
    <property type="entry name" value="PsrB"/>
    <property type="match status" value="1"/>
</dbReference>
<dbReference type="PANTHER" id="PTHR43177">
    <property type="entry name" value="PROTEIN NRFC"/>
    <property type="match status" value="1"/>
</dbReference>
<evidence type="ECO:0000259" key="5">
    <source>
        <dbReference type="PROSITE" id="PS51379"/>
    </source>
</evidence>
<sequence>MAKWGMVIDLDKCTGCQACTTACAMENNTLPGESWQDVLFYHEGEYPSAQMKWLPRPCMQCENPSCVHVCPTRATYKDESAGGVVFVDWNKCIGCKYCMIACPYGVRFYADEKPLLEPDLREIFPGGQDKQLWSPPYQSPDEDWSKGIGIQPPGVVSKCTFCHHKTSKAPAGTVDFDEDNPAVKEYVPACVRTCAPKARYFGDLDNPESQVNQLIGDKHGVRLKDHTGNKPQVYYLGAGAGVPAFQPADKGDKS</sequence>
<dbReference type="EMBL" id="FPJW01000012">
    <property type="protein sequence ID" value="SFX74753.1"/>
    <property type="molecule type" value="Genomic_DNA"/>
</dbReference>
<evidence type="ECO:0000313" key="7">
    <source>
        <dbReference type="Proteomes" id="UP000182350"/>
    </source>
</evidence>
<organism evidence="6 7">
    <name type="scientific">Marinospirillum alkaliphilum DSM 21637</name>
    <dbReference type="NCBI Taxonomy" id="1122209"/>
    <lineage>
        <taxon>Bacteria</taxon>
        <taxon>Pseudomonadati</taxon>
        <taxon>Pseudomonadota</taxon>
        <taxon>Gammaproteobacteria</taxon>
        <taxon>Oceanospirillales</taxon>
        <taxon>Oceanospirillaceae</taxon>
        <taxon>Marinospirillum</taxon>
    </lineage>
</organism>
<feature type="domain" description="4Fe-4S ferredoxin-type" evidence="5">
    <location>
        <begin position="49"/>
        <end position="80"/>
    </location>
</feature>
<dbReference type="PROSITE" id="PS00198">
    <property type="entry name" value="4FE4S_FER_1"/>
    <property type="match status" value="1"/>
</dbReference>
<proteinExistence type="predicted"/>
<dbReference type="Proteomes" id="UP000182350">
    <property type="component" value="Unassembled WGS sequence"/>
</dbReference>
<protein>
    <submittedName>
        <fullName evidence="6">Phenylacetyl-CoA:acceptor oxidoreductase PadC subunit</fullName>
    </submittedName>
</protein>
<dbReference type="PANTHER" id="PTHR43177:SF3">
    <property type="entry name" value="PROTEIN NRFC HOMOLOG"/>
    <property type="match status" value="1"/>
</dbReference>
<keyword evidence="7" id="KW-1185">Reference proteome</keyword>
<evidence type="ECO:0000256" key="4">
    <source>
        <dbReference type="ARBA" id="ARBA00023014"/>
    </source>
</evidence>
<evidence type="ECO:0000256" key="3">
    <source>
        <dbReference type="ARBA" id="ARBA00023004"/>
    </source>
</evidence>
<keyword evidence="3" id="KW-0408">Iron</keyword>
<dbReference type="RefSeq" id="WP_218163521.1">
    <property type="nucleotide sequence ID" value="NZ_FPJW01000012.1"/>
</dbReference>
<dbReference type="SUPFAM" id="SSF54862">
    <property type="entry name" value="4Fe-4S ferredoxins"/>
    <property type="match status" value="1"/>
</dbReference>